<dbReference type="Proteomes" id="UP001189429">
    <property type="component" value="Unassembled WGS sequence"/>
</dbReference>
<comment type="caution">
    <text evidence="2">The sequence shown here is derived from an EMBL/GenBank/DDBJ whole genome shotgun (WGS) entry which is preliminary data.</text>
</comment>
<name>A0ABN9WXE9_9DINO</name>
<sequence length="228" mass="24247">MEEDGRAALHAPCRARDGVQGGTAGERAPRPPLLLESLAGPGSDDGFDTYDSALGEAEHGSTALHGSGDGFGVGYPEAEQDFGFHARMRASGEAWRAALEARLRARDEAWEASLEESIEVEPQEHGEDSFVGDSEFEDLGSEHGQFLRDEFSDGSEQAAEYELARAAWLERTGSRREDAESSLEADAPGVRAQGRLAATEAAQAAILSGDLAEGLRLLEAAQVFGQAE</sequence>
<dbReference type="EMBL" id="CAUYUJ010019273">
    <property type="protein sequence ID" value="CAK0889866.1"/>
    <property type="molecule type" value="Genomic_DNA"/>
</dbReference>
<evidence type="ECO:0000256" key="1">
    <source>
        <dbReference type="SAM" id="MobiDB-lite"/>
    </source>
</evidence>
<evidence type="ECO:0000313" key="2">
    <source>
        <dbReference type="EMBL" id="CAK0889866.1"/>
    </source>
</evidence>
<protein>
    <submittedName>
        <fullName evidence="2">Uncharacterized protein</fullName>
    </submittedName>
</protein>
<gene>
    <name evidence="2" type="ORF">PCOR1329_LOCUS70264</name>
</gene>
<proteinExistence type="predicted"/>
<organism evidence="2 3">
    <name type="scientific">Prorocentrum cordatum</name>
    <dbReference type="NCBI Taxonomy" id="2364126"/>
    <lineage>
        <taxon>Eukaryota</taxon>
        <taxon>Sar</taxon>
        <taxon>Alveolata</taxon>
        <taxon>Dinophyceae</taxon>
        <taxon>Prorocentrales</taxon>
        <taxon>Prorocentraceae</taxon>
        <taxon>Prorocentrum</taxon>
    </lineage>
</organism>
<accession>A0ABN9WXE9</accession>
<keyword evidence="3" id="KW-1185">Reference proteome</keyword>
<reference evidence="2" key="1">
    <citation type="submission" date="2023-10" db="EMBL/GenBank/DDBJ databases">
        <authorList>
            <person name="Chen Y."/>
            <person name="Shah S."/>
            <person name="Dougan E. K."/>
            <person name="Thang M."/>
            <person name="Chan C."/>
        </authorList>
    </citation>
    <scope>NUCLEOTIDE SEQUENCE [LARGE SCALE GENOMIC DNA]</scope>
</reference>
<feature type="region of interest" description="Disordered" evidence="1">
    <location>
        <begin position="1"/>
        <end position="73"/>
    </location>
</feature>
<evidence type="ECO:0000313" key="3">
    <source>
        <dbReference type="Proteomes" id="UP001189429"/>
    </source>
</evidence>